<organism evidence="2 3">
    <name type="scientific">Plasmodium ovale curtisi</name>
    <dbReference type="NCBI Taxonomy" id="864141"/>
    <lineage>
        <taxon>Eukaryota</taxon>
        <taxon>Sar</taxon>
        <taxon>Alveolata</taxon>
        <taxon>Apicomplexa</taxon>
        <taxon>Aconoidasida</taxon>
        <taxon>Haemosporida</taxon>
        <taxon>Plasmodiidae</taxon>
        <taxon>Plasmodium</taxon>
        <taxon>Plasmodium (Plasmodium)</taxon>
    </lineage>
</organism>
<dbReference type="EMBL" id="FLQU01000987">
    <property type="protein sequence ID" value="SBS90789.1"/>
    <property type="molecule type" value="Genomic_DNA"/>
</dbReference>
<feature type="transmembrane region" description="Helical" evidence="1">
    <location>
        <begin position="255"/>
        <end position="275"/>
    </location>
</feature>
<dbReference type="Proteomes" id="UP000078560">
    <property type="component" value="Unassembled WGS sequence"/>
</dbReference>
<keyword evidence="1" id="KW-0812">Transmembrane</keyword>
<name>A0A1A8WD37_PLAOA</name>
<dbReference type="InterPro" id="IPR008780">
    <property type="entry name" value="Plasmodium_Vir"/>
</dbReference>
<dbReference type="Pfam" id="PF05795">
    <property type="entry name" value="Plasmodium_Vir"/>
    <property type="match status" value="2"/>
</dbReference>
<keyword evidence="1" id="KW-1133">Transmembrane helix</keyword>
<proteinExistence type="predicted"/>
<protein>
    <submittedName>
        <fullName evidence="2">PIR Superfamily Protein</fullName>
    </submittedName>
</protein>
<sequence length="333" mass="38740">MDDCNDSLKSLKIYIMYDLYNNPENVGSQNEKCDDLQEQLSKYPNFKNLCYKISNNLIGTCASLNNSDKNTGSCVYLNYWLYDLLIKNKMLDNSDNISASEVIQKLPYLWTETNYNGKCELTQYNISTSDFNLMKILYDYSFNYLTIDEIKDNPYYSECKRHYCTYINIINHFYNTAETECDTKPEKAYCDKFNEVKSKKDPNKLFLSLKCTKDDVHGKLIHVQEFISKELLSFLPQTAGYIFADESPIEGNSNVSAKIGFSLFVICVISFFLLYKFTPMGDILRTIIRSKLNSSSFLREKLKLQLLKHNEEFENEKSQNNEHNISYLPFGNG</sequence>
<evidence type="ECO:0000313" key="2">
    <source>
        <dbReference type="EMBL" id="SBS90789.1"/>
    </source>
</evidence>
<evidence type="ECO:0000256" key="1">
    <source>
        <dbReference type="SAM" id="Phobius"/>
    </source>
</evidence>
<keyword evidence="1" id="KW-0472">Membrane</keyword>
<dbReference type="AlphaFoldDB" id="A0A1A8WD37"/>
<gene>
    <name evidence="2" type="ORF">POVCU2_0063580</name>
</gene>
<evidence type="ECO:0000313" key="3">
    <source>
        <dbReference type="Proteomes" id="UP000078560"/>
    </source>
</evidence>
<accession>A0A1A8WD37</accession>
<reference evidence="3" key="1">
    <citation type="submission" date="2016-05" db="EMBL/GenBank/DDBJ databases">
        <authorList>
            <person name="Naeem Raeece"/>
        </authorList>
    </citation>
    <scope>NUCLEOTIDE SEQUENCE [LARGE SCALE GENOMIC DNA]</scope>
</reference>